<sequence>MCGRFAQAQTREEYLAYLADEAERDIPSICSKTHWML</sequence>
<dbReference type="Proteomes" id="UP000182314">
    <property type="component" value="Unassembled WGS sequence"/>
</dbReference>
<evidence type="ECO:0000313" key="1">
    <source>
        <dbReference type="EMBL" id="SFB98407.1"/>
    </source>
</evidence>
<dbReference type="AlphaFoldDB" id="A0AA94KP12"/>
<evidence type="ECO:0008006" key="3">
    <source>
        <dbReference type="Google" id="ProtNLM"/>
    </source>
</evidence>
<protein>
    <recommendedName>
        <fullName evidence="3">SOS response-associated peptidase</fullName>
    </recommendedName>
</protein>
<dbReference type="EMBL" id="FOKO01000002">
    <property type="protein sequence ID" value="SFB98407.1"/>
    <property type="molecule type" value="Genomic_DNA"/>
</dbReference>
<gene>
    <name evidence="1" type="ORF">SAMN05216286_1208</name>
</gene>
<evidence type="ECO:0000313" key="2">
    <source>
        <dbReference type="Proteomes" id="UP000182314"/>
    </source>
</evidence>
<accession>A0AA94KP12</accession>
<reference evidence="1 2" key="1">
    <citation type="submission" date="2016-10" db="EMBL/GenBank/DDBJ databases">
        <authorList>
            <person name="Varghese N."/>
            <person name="Submissions S."/>
        </authorList>
    </citation>
    <scope>NUCLEOTIDE SEQUENCE [LARGE SCALE GENOMIC DNA]</scope>
    <source>
        <strain evidence="1 2">CGMCC 1.7012</strain>
    </source>
</reference>
<name>A0AA94KP12_9ENTR</name>
<organism evidence="1 2">
    <name type="scientific">Kosakonia oryzae</name>
    <dbReference type="NCBI Taxonomy" id="497725"/>
    <lineage>
        <taxon>Bacteria</taxon>
        <taxon>Pseudomonadati</taxon>
        <taxon>Pseudomonadota</taxon>
        <taxon>Gammaproteobacteria</taxon>
        <taxon>Enterobacterales</taxon>
        <taxon>Enterobacteriaceae</taxon>
        <taxon>Kosakonia</taxon>
    </lineage>
</organism>
<comment type="caution">
    <text evidence="1">The sequence shown here is derived from an EMBL/GenBank/DDBJ whole genome shotgun (WGS) entry which is preliminary data.</text>
</comment>
<proteinExistence type="predicted"/>